<dbReference type="PANTHER" id="PTHR32089">
    <property type="entry name" value="METHYL-ACCEPTING CHEMOTAXIS PROTEIN MCPB"/>
    <property type="match status" value="1"/>
</dbReference>
<keyword evidence="3" id="KW-0997">Cell inner membrane</keyword>
<dbReference type="Gene3D" id="3.30.450.20">
    <property type="entry name" value="PAS domain"/>
    <property type="match status" value="1"/>
</dbReference>
<dbReference type="SUPFAM" id="SSF58104">
    <property type="entry name" value="Methyl-accepting chemotaxis protein (MCP) signaling domain"/>
    <property type="match status" value="1"/>
</dbReference>
<gene>
    <name evidence="14" type="ORF">GCM10010987_73810</name>
</gene>
<evidence type="ECO:0000256" key="9">
    <source>
        <dbReference type="PROSITE-ProRule" id="PRU00284"/>
    </source>
</evidence>
<dbReference type="Gene3D" id="1.10.287.950">
    <property type="entry name" value="Methyl-accepting chemotaxis protein"/>
    <property type="match status" value="1"/>
</dbReference>
<keyword evidence="6 10" id="KW-0472">Membrane</keyword>
<dbReference type="InterPro" id="IPR000727">
    <property type="entry name" value="T_SNARE_dom"/>
</dbReference>
<reference evidence="14" key="2">
    <citation type="submission" date="2022-12" db="EMBL/GenBank/DDBJ databases">
        <authorList>
            <person name="Sun Q."/>
            <person name="Zhou Y."/>
        </authorList>
    </citation>
    <scope>NUCLEOTIDE SEQUENCE</scope>
    <source>
        <strain evidence="14">CGMCC 1.15034</strain>
    </source>
</reference>
<comment type="caution">
    <text evidence="14">The sequence shown here is derived from an EMBL/GenBank/DDBJ whole genome shotgun (WGS) entry which is preliminary data.</text>
</comment>
<dbReference type="PROSITE" id="PS50885">
    <property type="entry name" value="HAMP"/>
    <property type="match status" value="1"/>
</dbReference>
<evidence type="ECO:0000256" key="10">
    <source>
        <dbReference type="SAM" id="Phobius"/>
    </source>
</evidence>
<dbReference type="PANTHER" id="PTHR32089:SF112">
    <property type="entry name" value="LYSOZYME-LIKE PROTEIN-RELATED"/>
    <property type="match status" value="1"/>
</dbReference>
<evidence type="ECO:0000313" key="15">
    <source>
        <dbReference type="Proteomes" id="UP000625079"/>
    </source>
</evidence>
<evidence type="ECO:0000256" key="8">
    <source>
        <dbReference type="ARBA" id="ARBA00029447"/>
    </source>
</evidence>
<dbReference type="Pfam" id="PF00672">
    <property type="entry name" value="HAMP"/>
    <property type="match status" value="1"/>
</dbReference>
<dbReference type="PROSITE" id="PS50192">
    <property type="entry name" value="T_SNARE"/>
    <property type="match status" value="1"/>
</dbReference>
<evidence type="ECO:0000256" key="6">
    <source>
        <dbReference type="ARBA" id="ARBA00023136"/>
    </source>
</evidence>
<reference evidence="14" key="1">
    <citation type="journal article" date="2014" name="Int. J. Syst. Evol. Microbiol.">
        <title>Complete genome sequence of Corynebacterium casei LMG S-19264T (=DSM 44701T), isolated from a smear-ripened cheese.</title>
        <authorList>
            <consortium name="US DOE Joint Genome Institute (JGI-PGF)"/>
            <person name="Walter F."/>
            <person name="Albersmeier A."/>
            <person name="Kalinowski J."/>
            <person name="Ruckert C."/>
        </authorList>
    </citation>
    <scope>NUCLEOTIDE SEQUENCE</scope>
    <source>
        <strain evidence="14">CGMCC 1.15034</strain>
    </source>
</reference>
<dbReference type="GO" id="GO:0007165">
    <property type="term" value="P:signal transduction"/>
    <property type="evidence" value="ECO:0007669"/>
    <property type="project" value="UniProtKB-KW"/>
</dbReference>
<keyword evidence="2" id="KW-1003">Cell membrane</keyword>
<feature type="domain" description="HAMP" evidence="13">
    <location>
        <begin position="212"/>
        <end position="265"/>
    </location>
</feature>
<proteinExistence type="inferred from homology"/>
<feature type="domain" description="Methyl-accepting transducer" evidence="11">
    <location>
        <begin position="313"/>
        <end position="542"/>
    </location>
</feature>
<dbReference type="InterPro" id="IPR004089">
    <property type="entry name" value="MCPsignal_dom"/>
</dbReference>
<dbReference type="InterPro" id="IPR003660">
    <property type="entry name" value="HAMP_dom"/>
</dbReference>
<dbReference type="InterPro" id="IPR004090">
    <property type="entry name" value="Chemotax_Me-accpt_rcpt"/>
</dbReference>
<dbReference type="PRINTS" id="PR00260">
    <property type="entry name" value="CHEMTRNSDUCR"/>
</dbReference>
<evidence type="ECO:0000256" key="4">
    <source>
        <dbReference type="ARBA" id="ARBA00022692"/>
    </source>
</evidence>
<dbReference type="SMART" id="SM01049">
    <property type="entry name" value="Cache_2"/>
    <property type="match status" value="1"/>
</dbReference>
<dbReference type="GO" id="GO:0004888">
    <property type="term" value="F:transmembrane signaling receptor activity"/>
    <property type="evidence" value="ECO:0007669"/>
    <property type="project" value="InterPro"/>
</dbReference>
<evidence type="ECO:0000256" key="2">
    <source>
        <dbReference type="ARBA" id="ARBA00022475"/>
    </source>
</evidence>
<name>A0AA88BCF2_9BRAD</name>
<keyword evidence="4 10" id="KW-0812">Transmembrane</keyword>
<feature type="domain" description="T-SNARE coiled-coil homology" evidence="12">
    <location>
        <begin position="458"/>
        <end position="520"/>
    </location>
</feature>
<keyword evidence="5 10" id="KW-1133">Transmembrane helix</keyword>
<organism evidence="14 15">
    <name type="scientific">Bradyrhizobium guangdongense</name>
    <dbReference type="NCBI Taxonomy" id="1325090"/>
    <lineage>
        <taxon>Bacteria</taxon>
        <taxon>Pseudomonadati</taxon>
        <taxon>Pseudomonadota</taxon>
        <taxon>Alphaproteobacteria</taxon>
        <taxon>Hyphomicrobiales</taxon>
        <taxon>Nitrobacteraceae</taxon>
        <taxon>Bradyrhizobium</taxon>
    </lineage>
</organism>
<dbReference type="PROSITE" id="PS50111">
    <property type="entry name" value="CHEMOTAXIS_TRANSDUC_2"/>
    <property type="match status" value="1"/>
</dbReference>
<feature type="transmembrane region" description="Helical" evidence="10">
    <location>
        <begin position="13"/>
        <end position="34"/>
    </location>
</feature>
<dbReference type="Gene3D" id="6.10.340.10">
    <property type="match status" value="1"/>
</dbReference>
<evidence type="ECO:0000256" key="7">
    <source>
        <dbReference type="ARBA" id="ARBA00023224"/>
    </source>
</evidence>
<comment type="similarity">
    <text evidence="8">Belongs to the methyl-accepting chemotaxis (MCP) protein family.</text>
</comment>
<dbReference type="Pfam" id="PF00015">
    <property type="entry name" value="MCPsignal"/>
    <property type="match status" value="1"/>
</dbReference>
<dbReference type="Pfam" id="PF17200">
    <property type="entry name" value="sCache_2"/>
    <property type="match status" value="1"/>
</dbReference>
<evidence type="ECO:0000259" key="13">
    <source>
        <dbReference type="PROSITE" id="PS50885"/>
    </source>
</evidence>
<dbReference type="AlphaFoldDB" id="A0AA88BCF2"/>
<evidence type="ECO:0000256" key="3">
    <source>
        <dbReference type="ARBA" id="ARBA00022519"/>
    </source>
</evidence>
<sequence length="562" mass="59169">MKSLNNLPITPKISILVAISMLGLFSAGLLAGYLMQKEMINSRVEQTRAIVEIAKNFALGLQKQVEAGQLTKEAAIAEFSRRAQTMTYDKGAGYIFANTMEGVAVASQDPKTVGVNRLDGKTNGRALIRELRDGVVANGDVVLRYEFMRPGEKEPIRKLSYAVGIPGWDMFVGSGAYLDDLDAKLQPIMWSLGGAIIVIGLVSGVIAWFLGRSITKPLAVLGTCMRRLADGELEQDIPGVGRKDEIGAMAATVQVFKDNAIRIRGLEQVEAEAQRRTAAERRATLESIANDFEQSVDGIVRAVAASAADMQGTADIMTTTARDASLRASTVDAASEKASGNVEMVAAAAEELSASVREISQQVLQSTEVARQAVGDAERTDATVQVLASGAEKIGEVVQLIHSIATQTNLLALNATIEAARAGDAGRGFAVVAAEVKALANQTAKATEEISAQIETMQATTNDAVLAINGITQTIARMSDITLSISSAVEEQSAATSEIARNIQSVAAGSSEIRGHIGSVSTAAAATGTAAGDVLTNARGLENQSDMLRTAVDQFLTKMRAA</sequence>
<dbReference type="SMART" id="SM00283">
    <property type="entry name" value="MA"/>
    <property type="match status" value="1"/>
</dbReference>
<evidence type="ECO:0000313" key="14">
    <source>
        <dbReference type="EMBL" id="GGI33325.1"/>
    </source>
</evidence>
<comment type="subcellular location">
    <subcellularLocation>
        <location evidence="1">Cell inner membrane</location>
        <topology evidence="1">Multi-pass membrane protein</topology>
    </subcellularLocation>
</comment>
<evidence type="ECO:0000259" key="11">
    <source>
        <dbReference type="PROSITE" id="PS50111"/>
    </source>
</evidence>
<dbReference type="SMART" id="SM00304">
    <property type="entry name" value="HAMP"/>
    <property type="match status" value="1"/>
</dbReference>
<accession>A0AA88BCF2</accession>
<protein>
    <submittedName>
        <fullName evidence="14">Chemotaxis protein</fullName>
    </submittedName>
</protein>
<evidence type="ECO:0000256" key="5">
    <source>
        <dbReference type="ARBA" id="ARBA00022989"/>
    </source>
</evidence>
<dbReference type="CDD" id="cd06225">
    <property type="entry name" value="HAMP"/>
    <property type="match status" value="1"/>
</dbReference>
<feature type="transmembrane region" description="Helical" evidence="10">
    <location>
        <begin position="190"/>
        <end position="210"/>
    </location>
</feature>
<dbReference type="InterPro" id="IPR033480">
    <property type="entry name" value="sCache_2"/>
</dbReference>
<dbReference type="Proteomes" id="UP000625079">
    <property type="component" value="Unassembled WGS sequence"/>
</dbReference>
<evidence type="ECO:0000259" key="12">
    <source>
        <dbReference type="PROSITE" id="PS50192"/>
    </source>
</evidence>
<dbReference type="GO" id="GO:0006935">
    <property type="term" value="P:chemotaxis"/>
    <property type="evidence" value="ECO:0007669"/>
    <property type="project" value="InterPro"/>
</dbReference>
<keyword evidence="7 9" id="KW-0807">Transducer</keyword>
<evidence type="ECO:0000256" key="1">
    <source>
        <dbReference type="ARBA" id="ARBA00004429"/>
    </source>
</evidence>
<dbReference type="EMBL" id="BMHC01000030">
    <property type="protein sequence ID" value="GGI33325.1"/>
    <property type="molecule type" value="Genomic_DNA"/>
</dbReference>
<dbReference type="GO" id="GO:0005886">
    <property type="term" value="C:plasma membrane"/>
    <property type="evidence" value="ECO:0007669"/>
    <property type="project" value="UniProtKB-SubCell"/>
</dbReference>